<evidence type="ECO:0000313" key="1">
    <source>
        <dbReference type="EMBL" id="KAG8652327.1"/>
    </source>
</evidence>
<dbReference type="EMBL" id="CM004392">
    <property type="protein sequence ID" value="KAG8652327.1"/>
    <property type="molecule type" value="Genomic_DNA"/>
</dbReference>
<organism evidence="1 2">
    <name type="scientific">Manihot esculenta</name>
    <name type="common">Cassava</name>
    <name type="synonym">Jatropha manihot</name>
    <dbReference type="NCBI Taxonomy" id="3983"/>
    <lineage>
        <taxon>Eukaryota</taxon>
        <taxon>Viridiplantae</taxon>
        <taxon>Streptophyta</taxon>
        <taxon>Embryophyta</taxon>
        <taxon>Tracheophyta</taxon>
        <taxon>Spermatophyta</taxon>
        <taxon>Magnoliopsida</taxon>
        <taxon>eudicotyledons</taxon>
        <taxon>Gunneridae</taxon>
        <taxon>Pentapetalae</taxon>
        <taxon>rosids</taxon>
        <taxon>fabids</taxon>
        <taxon>Malpighiales</taxon>
        <taxon>Euphorbiaceae</taxon>
        <taxon>Crotonoideae</taxon>
        <taxon>Manihoteae</taxon>
        <taxon>Manihot</taxon>
    </lineage>
</organism>
<sequence length="1007" mass="111312">MILKRKNPQQKSKIPNPPNQINSSQILSCKFLTMKIRTLKLREAHKSSTSNATQPSFCSILWDQKATHLVTASSSDPAICIHDSLLLSDVPRILRHHRDGVTALALSPNSTCLASGSIDHSVKLYKFPGGEFETNITRFTLPIRALAFNKSGSMLAAAGDDEGIKLINTIDGSIARVLKGHKGPVTGLGFDPNGEYLASADSTGTVIFWELQSGGMLHTLKGIAPNTVSDTSFMNIVSWSPDGETLAVPGLRNDVVMYDRDTAEKLFSLRGDHVQPICFLSWSPNGKYMATSGLDRQVLIWDVDKKQDIDRQKFDDRICCMAWKPIGNALAVIDVMGKYGVWESVVPPSMKSPTEDIPSLLSKNNNGLLLFEEEDEEEPSVSGSLSDIGEDSLGESELPSRKRLRKQSEVNEEQEEDINDEFNWYPKAEPRKKVHCAGKENKDKGKEGQRITVTSARPKMQDAFQPGGTPVQPGKRRFLCYNMLGTITTIEHDGYSHIEIDFHDTSRGPRVPSMTDYFGFTMASLNENGSVFANPCKGEKNMSTLMYRPFGSWANNSEWSMRFEGEEVKVVALGTAWVAAVTSLNFLRIYTEGGLQRHILSLDGPVVTASGFKNQLAVVTHVSDCLPSSDQMLEFRVFDISNGTQPFRGRLPLSPGSHLTWFGFSEEGQLSSYDSKGVLRVFTSQYGGSWLPLFSAAKEKKSNENYWMVGLNASKLFCVVCNSPDLFPQVMPKPVLTLLNFSFPLASSDLGADVLENEFILNNMHLSQIQRRMEEMAGSGLDTNALDDESFNMEAAQDRCILRLIASCCNGDKLVRATELVKLLSLEKSVKGAIKLVTALKLPNLAERFNSILEERLLNESKETLNRSQLNSSSVVATRADVNGSKTFYSSGKSETLEPGIPSSSPQLSAPLFTKKVNKRDETEKSDPKQTAHQETELDVGNTEKLKNGGNMNSLGQVKIAEVSKVQSQRPYNPFVKSANNQKTEKKENVNQVNSQRPANPFKKPQN</sequence>
<accession>A0ACB7HI81</accession>
<evidence type="ECO:0000313" key="2">
    <source>
        <dbReference type="Proteomes" id="UP000091857"/>
    </source>
</evidence>
<reference evidence="2" key="1">
    <citation type="journal article" date="2016" name="Nat. Biotechnol.">
        <title>Sequencing wild and cultivated cassava and related species reveals extensive interspecific hybridization and genetic diversity.</title>
        <authorList>
            <person name="Bredeson J.V."/>
            <person name="Lyons J.B."/>
            <person name="Prochnik S.E."/>
            <person name="Wu G.A."/>
            <person name="Ha C.M."/>
            <person name="Edsinger-Gonzales E."/>
            <person name="Grimwood J."/>
            <person name="Schmutz J."/>
            <person name="Rabbi I.Y."/>
            <person name="Egesi C."/>
            <person name="Nauluvula P."/>
            <person name="Lebot V."/>
            <person name="Ndunguru J."/>
            <person name="Mkamilo G."/>
            <person name="Bart R.S."/>
            <person name="Setter T.L."/>
            <person name="Gleadow R.M."/>
            <person name="Kulakow P."/>
            <person name="Ferguson M.E."/>
            <person name="Rounsley S."/>
            <person name="Rokhsar D.S."/>
        </authorList>
    </citation>
    <scope>NUCLEOTIDE SEQUENCE [LARGE SCALE GENOMIC DNA]</scope>
    <source>
        <strain evidence="2">cv. AM560-2</strain>
    </source>
</reference>
<proteinExistence type="predicted"/>
<keyword evidence="2" id="KW-1185">Reference proteome</keyword>
<comment type="caution">
    <text evidence="1">The sequence shown here is derived from an EMBL/GenBank/DDBJ whole genome shotgun (WGS) entry which is preliminary data.</text>
</comment>
<gene>
    <name evidence="1" type="ORF">MANES_06G080000v8</name>
</gene>
<name>A0ACB7HI81_MANES</name>
<protein>
    <submittedName>
        <fullName evidence="1">Uncharacterized protein</fullName>
    </submittedName>
</protein>
<dbReference type="Proteomes" id="UP000091857">
    <property type="component" value="Chromosome 6"/>
</dbReference>